<gene>
    <name evidence="1" type="ORF">SVUK_LOCUS15669</name>
</gene>
<sequence>MDMHRLERTIFSGAKNTGWYKQQHAFKFYRSALRFGTLTIALFDITPQGRIITTLVAAPATETLPKDPRTNCDQNNIETRVGMFYVLRIPLKDQLNEAAAVPFFCERHCSARRYV</sequence>
<dbReference type="AlphaFoldDB" id="A0A3P7J609"/>
<dbReference type="Proteomes" id="UP000270094">
    <property type="component" value="Unassembled WGS sequence"/>
</dbReference>
<reference evidence="1 2" key="1">
    <citation type="submission" date="2018-11" db="EMBL/GenBank/DDBJ databases">
        <authorList>
            <consortium name="Pathogen Informatics"/>
        </authorList>
    </citation>
    <scope>NUCLEOTIDE SEQUENCE [LARGE SCALE GENOMIC DNA]</scope>
</reference>
<protein>
    <submittedName>
        <fullName evidence="1">Uncharacterized protein</fullName>
    </submittedName>
</protein>
<dbReference type="EMBL" id="UYYB01109466">
    <property type="protein sequence ID" value="VDM80671.1"/>
    <property type="molecule type" value="Genomic_DNA"/>
</dbReference>
<name>A0A3P7J609_STRVU</name>
<organism evidence="1 2">
    <name type="scientific">Strongylus vulgaris</name>
    <name type="common">Blood worm</name>
    <dbReference type="NCBI Taxonomy" id="40348"/>
    <lineage>
        <taxon>Eukaryota</taxon>
        <taxon>Metazoa</taxon>
        <taxon>Ecdysozoa</taxon>
        <taxon>Nematoda</taxon>
        <taxon>Chromadorea</taxon>
        <taxon>Rhabditida</taxon>
        <taxon>Rhabditina</taxon>
        <taxon>Rhabditomorpha</taxon>
        <taxon>Strongyloidea</taxon>
        <taxon>Strongylidae</taxon>
        <taxon>Strongylus</taxon>
    </lineage>
</organism>
<accession>A0A3P7J609</accession>
<evidence type="ECO:0000313" key="1">
    <source>
        <dbReference type="EMBL" id="VDM80671.1"/>
    </source>
</evidence>
<evidence type="ECO:0000313" key="2">
    <source>
        <dbReference type="Proteomes" id="UP000270094"/>
    </source>
</evidence>
<proteinExistence type="predicted"/>
<keyword evidence="2" id="KW-1185">Reference proteome</keyword>